<organism evidence="3">
    <name type="scientific">Salvia splendens</name>
    <name type="common">Scarlet sage</name>
    <dbReference type="NCBI Taxonomy" id="180675"/>
    <lineage>
        <taxon>Eukaryota</taxon>
        <taxon>Viridiplantae</taxon>
        <taxon>Streptophyta</taxon>
        <taxon>Embryophyta</taxon>
        <taxon>Tracheophyta</taxon>
        <taxon>Spermatophyta</taxon>
        <taxon>Magnoliopsida</taxon>
        <taxon>eudicotyledons</taxon>
        <taxon>Gunneridae</taxon>
        <taxon>Pentapetalae</taxon>
        <taxon>asterids</taxon>
        <taxon>lamiids</taxon>
        <taxon>Lamiales</taxon>
        <taxon>Lamiaceae</taxon>
        <taxon>Nepetoideae</taxon>
        <taxon>Mentheae</taxon>
        <taxon>Salviinae</taxon>
        <taxon>Salvia</taxon>
        <taxon>Salvia subgen. Calosphace</taxon>
        <taxon>core Calosphace</taxon>
    </lineage>
</organism>
<reference evidence="3" key="1">
    <citation type="submission" date="2018-01" db="EMBL/GenBank/DDBJ databases">
        <authorList>
            <person name="Mao J.F."/>
        </authorList>
    </citation>
    <scope>NUCLEOTIDE SEQUENCE</scope>
    <source>
        <strain evidence="3">Huo1</strain>
        <tissue evidence="3">Leaf</tissue>
    </source>
</reference>
<dbReference type="OrthoDB" id="910954at2759"/>
<dbReference type="GO" id="GO:0008356">
    <property type="term" value="P:asymmetric cell division"/>
    <property type="evidence" value="ECO:0007669"/>
    <property type="project" value="InterPro"/>
</dbReference>
<evidence type="ECO:0000313" key="4">
    <source>
        <dbReference type="Proteomes" id="UP000298416"/>
    </source>
</evidence>
<dbReference type="EMBL" id="PNBA02000003">
    <property type="protein sequence ID" value="KAG6429788.1"/>
    <property type="molecule type" value="Genomic_DNA"/>
</dbReference>
<feature type="coiled-coil region" evidence="1">
    <location>
        <begin position="318"/>
        <end position="345"/>
    </location>
</feature>
<proteinExistence type="predicted"/>
<feature type="region of interest" description="Disordered" evidence="2">
    <location>
        <begin position="182"/>
        <end position="214"/>
    </location>
</feature>
<feature type="region of interest" description="Disordered" evidence="2">
    <location>
        <begin position="65"/>
        <end position="84"/>
    </location>
</feature>
<comment type="caution">
    <text evidence="3">The sequence shown here is derived from an EMBL/GenBank/DDBJ whole genome shotgun (WGS) entry which is preliminary data.</text>
</comment>
<gene>
    <name evidence="3" type="ORF">SASPL_107841</name>
</gene>
<dbReference type="PANTHER" id="PTHR33476:SF30">
    <property type="match status" value="1"/>
</dbReference>
<name>A0A8X8YC02_SALSN</name>
<feature type="region of interest" description="Disordered" evidence="2">
    <location>
        <begin position="467"/>
        <end position="504"/>
    </location>
</feature>
<dbReference type="PANTHER" id="PTHR33476">
    <property type="entry name" value="EMB|CAB62613.1"/>
    <property type="match status" value="1"/>
</dbReference>
<evidence type="ECO:0000256" key="1">
    <source>
        <dbReference type="SAM" id="Coils"/>
    </source>
</evidence>
<dbReference type="AlphaFoldDB" id="A0A8X8YC02"/>
<protein>
    <submittedName>
        <fullName evidence="3">Uncharacterized protein</fullName>
    </submittedName>
</protein>
<sequence>MDLWVVAAAAGVGCIAKNLPNFSADKKESPRGPSLKYVQTESRNLLQQLRDKTCPLRRLAQQRGQDDSLLDLENHSDVNGDYHPEKSGILEDYNMSAGVVGLGENQQLEDGQTMKLGKAKLARNRRCRIRPLLTTLGACVDNMEQHSSCLHPPPMPPARPVLVTDAMWGKNLCPSQSDACLDETGRESKTPSSPLKQFEELKKPSKGSSRSSRSQGAEALLLFITGMTVGIVGATTSWKNEVDGLGRKLKQMHGLVQDLQEELDLNEMVTVKELDSEGNLPPGEVEDSPLSTVEPVPSPSLVNAGGTKASDDNKAENLELLSRIEAELQAELEVLELNMNVSDQDGISSVVELDPDFEPEIVRGELKPAMVDDATESESRTTDTTADYSKPANYSVSPWELSLRLHELIESRLETRIKDLEIALSQSQNRVRIQHSIVSGRRYSYSETESSSAHHSPTCICDEHAMREDEPSENDGESGSKSIDQGRRSANGIQNGNRDSMKDMPQIWDNKQTFMSLHTNEDSMSEDEGSDESEMLLIKQILERRKSGSGFNFKF</sequence>
<dbReference type="Proteomes" id="UP000298416">
    <property type="component" value="Unassembled WGS sequence"/>
</dbReference>
<feature type="compositionally biased region" description="Basic and acidic residues" evidence="2">
    <location>
        <begin position="72"/>
        <end position="84"/>
    </location>
</feature>
<accession>A0A8X8YC02</accession>
<dbReference type="InterPro" id="IPR040348">
    <property type="entry name" value="POLAR-like"/>
</dbReference>
<reference evidence="3" key="2">
    <citation type="submission" date="2020-08" db="EMBL/GenBank/DDBJ databases">
        <title>Plant Genome Project.</title>
        <authorList>
            <person name="Zhang R.-G."/>
        </authorList>
    </citation>
    <scope>NUCLEOTIDE SEQUENCE</scope>
    <source>
        <strain evidence="3">Huo1</strain>
        <tissue evidence="3">Leaf</tissue>
    </source>
</reference>
<keyword evidence="1" id="KW-0175">Coiled coil</keyword>
<keyword evidence="4" id="KW-1185">Reference proteome</keyword>
<feature type="region of interest" description="Disordered" evidence="2">
    <location>
        <begin position="274"/>
        <end position="311"/>
    </location>
</feature>
<evidence type="ECO:0000313" key="3">
    <source>
        <dbReference type="EMBL" id="KAG6429788.1"/>
    </source>
</evidence>
<evidence type="ECO:0000256" key="2">
    <source>
        <dbReference type="SAM" id="MobiDB-lite"/>
    </source>
</evidence>